<evidence type="ECO:0000256" key="2">
    <source>
        <dbReference type="ARBA" id="ARBA00022438"/>
    </source>
</evidence>
<dbReference type="KEGG" id="ebla:JGUZn3_21840"/>
<evidence type="ECO:0000256" key="3">
    <source>
        <dbReference type="ARBA" id="ARBA00022670"/>
    </source>
</evidence>
<evidence type="ECO:0000313" key="7">
    <source>
        <dbReference type="EMBL" id="QNT79386.1"/>
    </source>
</evidence>
<dbReference type="RefSeq" id="WP_203413556.1">
    <property type="nucleotide sequence ID" value="NZ_CP060244.1"/>
</dbReference>
<dbReference type="PANTHER" id="PTHR38469:SF1">
    <property type="entry name" value="PERIPLASMIC PEPTIDASE SUBFAMILY S1B"/>
    <property type="match status" value="1"/>
</dbReference>
<dbReference type="GO" id="GO:0008239">
    <property type="term" value="F:dipeptidyl-peptidase activity"/>
    <property type="evidence" value="ECO:0007669"/>
    <property type="project" value="UniProtKB-UniRule"/>
</dbReference>
<evidence type="ECO:0000256" key="6">
    <source>
        <dbReference type="RuleBase" id="RU366067"/>
    </source>
</evidence>
<dbReference type="InterPro" id="IPR019500">
    <property type="entry name" value="Pep_S46"/>
</dbReference>
<gene>
    <name evidence="7" type="primary">dapb2</name>
    <name evidence="7" type="ORF">JGUZn3_21840</name>
</gene>
<evidence type="ECO:0000313" key="8">
    <source>
        <dbReference type="Proteomes" id="UP000516349"/>
    </source>
</evidence>
<sequence>MMKTTRNYSYGMAAFALIMGWPIFSAWAEEGMWTMDHLPLAELKKQYNFVPSAEWINRVTKASARLARGCSASFVSENGLVMTNHHCANECLQQLSTKQENYFTKGFSAESLSEEKQCPAMELDRLDKITDVTPQVKEATSGKKGREYTQSLNKIKSTLEKECVTGDPIQWRCDVVTLYHGGKFSLYRYKRYQDVRLVMAPDQNIAFFGGDEDNFNFPRYDLDVTFLRAYENGKPAKTEYLPFNANGPKAGDLVFTSGNPGHTSRQNLLSELLFSRNTLIPFVLDYYATLDGALWQYARQGQPQKEEAQEKIFLVQNSLKVYRNFLQTLNDPSFIARKQKEEATLQSWAQNNKTPDLDGDTLWAVMDRSLATEKNIIFPYLMFEKNLGFAGNLYQYANLIVRGKQERFKPDSERLVEWHEARIPEIKALLAAQAPVYKALEKMELALSLTKMRQVLGVDHKMVKVILKGKTPSELADQLVEGTHLEDPQYRLRLWEQGEKALSSSSDPMIALALKIEPYARSLRKEMDDQVMAPQQQVHQQLSGLIFAREGENIYPDATFTQRLSYGTVKGWKENGAEISPFTNFAGLYERAEERPPFELTAAWKAARSRLNLAVPFDFVSTNDIIGGNSGSPVIDREGQVVGLIFDGNLHSIGGDYYFDLQNNRAIAVDTAAIMQSLQKVYNTPKLVDELQKGKR</sequence>
<accession>A0A7H1NUC6</accession>
<dbReference type="AlphaFoldDB" id="A0A7H1NUC6"/>
<dbReference type="GO" id="GO:0043171">
    <property type="term" value="P:peptide catabolic process"/>
    <property type="evidence" value="ECO:0007669"/>
    <property type="project" value="UniProtKB-UniRule"/>
</dbReference>
<dbReference type="Proteomes" id="UP000516349">
    <property type="component" value="Chromosome"/>
</dbReference>
<organism evidence="7 8">
    <name type="scientific">Entomobacter blattae</name>
    <dbReference type="NCBI Taxonomy" id="2762277"/>
    <lineage>
        <taxon>Bacteria</taxon>
        <taxon>Pseudomonadati</taxon>
        <taxon>Pseudomonadota</taxon>
        <taxon>Alphaproteobacteria</taxon>
        <taxon>Acetobacterales</taxon>
        <taxon>Acetobacteraceae</taxon>
        <taxon>Entomobacter</taxon>
    </lineage>
</organism>
<dbReference type="InterPro" id="IPR009003">
    <property type="entry name" value="Peptidase_S1_PA"/>
</dbReference>
<dbReference type="GO" id="GO:0006508">
    <property type="term" value="P:proteolysis"/>
    <property type="evidence" value="ECO:0007669"/>
    <property type="project" value="UniProtKB-KW"/>
</dbReference>
<evidence type="ECO:0000256" key="1">
    <source>
        <dbReference type="ARBA" id="ARBA00010491"/>
    </source>
</evidence>
<dbReference type="EMBL" id="CP060244">
    <property type="protein sequence ID" value="QNT79386.1"/>
    <property type="molecule type" value="Genomic_DNA"/>
</dbReference>
<keyword evidence="4" id="KW-0732">Signal</keyword>
<comment type="function">
    <text evidence="6">Catalyzes the removal of dipeptides from the N-terminus of oligopeptides.</text>
</comment>
<keyword evidence="5 6" id="KW-0378">Hydrolase</keyword>
<dbReference type="PANTHER" id="PTHR38469">
    <property type="entry name" value="PERIPLASMIC PEPTIDASE SUBFAMILY S1B"/>
    <property type="match status" value="1"/>
</dbReference>
<proteinExistence type="inferred from homology"/>
<name>A0A7H1NUC6_9PROT</name>
<keyword evidence="3 6" id="KW-0645">Protease</keyword>
<dbReference type="Pfam" id="PF10459">
    <property type="entry name" value="Peptidase_S46"/>
    <property type="match status" value="1"/>
</dbReference>
<dbReference type="Gene3D" id="2.40.10.10">
    <property type="entry name" value="Trypsin-like serine proteases"/>
    <property type="match status" value="1"/>
</dbReference>
<keyword evidence="2 6" id="KW-0031">Aminopeptidase</keyword>
<evidence type="ECO:0000256" key="5">
    <source>
        <dbReference type="ARBA" id="ARBA00022801"/>
    </source>
</evidence>
<keyword evidence="8" id="KW-1185">Reference proteome</keyword>
<dbReference type="SUPFAM" id="SSF50494">
    <property type="entry name" value="Trypsin-like serine proteases"/>
    <property type="match status" value="1"/>
</dbReference>
<dbReference type="InterPro" id="IPR043504">
    <property type="entry name" value="Peptidase_S1_PA_chymotrypsin"/>
</dbReference>
<keyword evidence="6" id="KW-0720">Serine protease</keyword>
<evidence type="ECO:0000256" key="4">
    <source>
        <dbReference type="ARBA" id="ARBA00022729"/>
    </source>
</evidence>
<protein>
    <recommendedName>
        <fullName evidence="6">Dipeptidyl-peptidase</fullName>
        <ecNumber evidence="6">3.4.14.-</ecNumber>
    </recommendedName>
</protein>
<dbReference type="GO" id="GO:0070009">
    <property type="term" value="F:serine-type aminopeptidase activity"/>
    <property type="evidence" value="ECO:0007669"/>
    <property type="project" value="UniProtKB-UniRule"/>
</dbReference>
<comment type="similarity">
    <text evidence="1 6">Belongs to the peptidase S46 family.</text>
</comment>
<dbReference type="EC" id="3.4.14.-" evidence="6"/>
<reference evidence="7 8" key="1">
    <citation type="submission" date="2020-08" db="EMBL/GenBank/DDBJ databases">
        <title>Complete genome sequence of Entomobacter blattae G55GP.</title>
        <authorList>
            <person name="Poehlein A."/>
            <person name="Guzman J."/>
            <person name="Daniel R."/>
            <person name="Vilcinskas A."/>
        </authorList>
    </citation>
    <scope>NUCLEOTIDE SEQUENCE [LARGE SCALE GENOMIC DNA]</scope>
    <source>
        <strain evidence="7 8">G55GP</strain>
    </source>
</reference>